<dbReference type="EMBL" id="JAMYWD010000424">
    <property type="protein sequence ID" value="KAJ4949755.1"/>
    <property type="molecule type" value="Genomic_DNA"/>
</dbReference>
<gene>
    <name evidence="1" type="ORF">NE237_016360</name>
</gene>
<evidence type="ECO:0000313" key="1">
    <source>
        <dbReference type="EMBL" id="KAJ4949755.1"/>
    </source>
</evidence>
<dbReference type="AlphaFoldDB" id="A0A9Q0GLS0"/>
<keyword evidence="2" id="KW-1185">Reference proteome</keyword>
<organism evidence="1 2">
    <name type="scientific">Protea cynaroides</name>
    <dbReference type="NCBI Taxonomy" id="273540"/>
    <lineage>
        <taxon>Eukaryota</taxon>
        <taxon>Viridiplantae</taxon>
        <taxon>Streptophyta</taxon>
        <taxon>Embryophyta</taxon>
        <taxon>Tracheophyta</taxon>
        <taxon>Spermatophyta</taxon>
        <taxon>Magnoliopsida</taxon>
        <taxon>Proteales</taxon>
        <taxon>Proteaceae</taxon>
        <taxon>Protea</taxon>
    </lineage>
</organism>
<dbReference type="Proteomes" id="UP001141806">
    <property type="component" value="Unassembled WGS sequence"/>
</dbReference>
<proteinExistence type="predicted"/>
<accession>A0A9Q0GLS0</accession>
<name>A0A9Q0GLS0_9MAGN</name>
<evidence type="ECO:0000313" key="2">
    <source>
        <dbReference type="Proteomes" id="UP001141806"/>
    </source>
</evidence>
<comment type="caution">
    <text evidence="1">The sequence shown here is derived from an EMBL/GenBank/DDBJ whole genome shotgun (WGS) entry which is preliminary data.</text>
</comment>
<protein>
    <submittedName>
        <fullName evidence="1">Uncharacterized protein</fullName>
    </submittedName>
</protein>
<sequence length="90" mass="9095">MGGGASGIVGRLLASGGMVLGGVERGGEVLVGVGIWEVASEGIRCGGRLDEVGGWFDKEGGEVGEDEVGDLFCEGGIRSVKLREGVGTMR</sequence>
<reference evidence="1" key="1">
    <citation type="journal article" date="2023" name="Plant J.">
        <title>The genome of the king protea, Protea cynaroides.</title>
        <authorList>
            <person name="Chang J."/>
            <person name="Duong T.A."/>
            <person name="Schoeman C."/>
            <person name="Ma X."/>
            <person name="Roodt D."/>
            <person name="Barker N."/>
            <person name="Li Z."/>
            <person name="Van de Peer Y."/>
            <person name="Mizrachi E."/>
        </authorList>
    </citation>
    <scope>NUCLEOTIDE SEQUENCE</scope>
    <source>
        <tissue evidence="1">Young leaves</tissue>
    </source>
</reference>